<dbReference type="Gene3D" id="3.30.450.40">
    <property type="match status" value="1"/>
</dbReference>
<reference evidence="7 8" key="2">
    <citation type="journal article" date="2010" name="Stand. Genomic Sci.">
        <title>Complete genome sequence of Nakamurella multipartita type strain (Y-104).</title>
        <authorList>
            <person name="Tice H."/>
            <person name="Mayilraj S."/>
            <person name="Sims D."/>
            <person name="Lapidus A."/>
            <person name="Nolan M."/>
            <person name="Lucas S."/>
            <person name="Glavina Del Rio T."/>
            <person name="Copeland A."/>
            <person name="Cheng J.F."/>
            <person name="Meincke L."/>
            <person name="Bruce D."/>
            <person name="Goodwin L."/>
            <person name="Pitluck S."/>
            <person name="Ivanova N."/>
            <person name="Mavromatis K."/>
            <person name="Ovchinnikova G."/>
            <person name="Pati A."/>
            <person name="Chen A."/>
            <person name="Palaniappan K."/>
            <person name="Land M."/>
            <person name="Hauser L."/>
            <person name="Chang Y.J."/>
            <person name="Jeffries C.D."/>
            <person name="Detter J.C."/>
            <person name="Brettin T."/>
            <person name="Rohde M."/>
            <person name="Goker M."/>
            <person name="Bristow J."/>
            <person name="Eisen J.A."/>
            <person name="Markowitz V."/>
            <person name="Hugenholtz P."/>
            <person name="Kyrpides N.C."/>
            <person name="Klenk H.P."/>
            <person name="Chen F."/>
        </authorList>
    </citation>
    <scope>NUCLEOTIDE SEQUENCE [LARGE SCALE GENOMIC DNA]</scope>
    <source>
        <strain evidence="8">ATCC 700099 / DSM 44233 / CIP 104796 / JCM 9543 / NBRC 105858 / Y-104</strain>
    </source>
</reference>
<dbReference type="InterPro" id="IPR050482">
    <property type="entry name" value="Sensor_HK_TwoCompSys"/>
</dbReference>
<dbReference type="GO" id="GO:0000155">
    <property type="term" value="F:phosphorelay sensor kinase activity"/>
    <property type="evidence" value="ECO:0007669"/>
    <property type="project" value="InterPro"/>
</dbReference>
<evidence type="ECO:0000259" key="5">
    <source>
        <dbReference type="Pfam" id="PF02518"/>
    </source>
</evidence>
<evidence type="ECO:0000259" key="6">
    <source>
        <dbReference type="Pfam" id="PF07730"/>
    </source>
</evidence>
<proteinExistence type="predicted"/>
<evidence type="ECO:0000256" key="3">
    <source>
        <dbReference type="ARBA" id="ARBA00023012"/>
    </source>
</evidence>
<evidence type="ECO:0000313" key="8">
    <source>
        <dbReference type="Proteomes" id="UP000002218"/>
    </source>
</evidence>
<dbReference type="InParanoid" id="C8XGF1"/>
<dbReference type="Gene3D" id="3.30.565.10">
    <property type="entry name" value="Histidine kinase-like ATPase, C-terminal domain"/>
    <property type="match status" value="1"/>
</dbReference>
<feature type="domain" description="Histidine kinase/HSP90-like ATPase" evidence="5">
    <location>
        <begin position="628"/>
        <end position="709"/>
    </location>
</feature>
<feature type="transmembrane region" description="Helical" evidence="4">
    <location>
        <begin position="233"/>
        <end position="254"/>
    </location>
</feature>
<feature type="transmembrane region" description="Helical" evidence="4">
    <location>
        <begin position="274"/>
        <end position="293"/>
    </location>
</feature>
<feature type="transmembrane region" description="Helical" evidence="4">
    <location>
        <begin position="196"/>
        <end position="213"/>
    </location>
</feature>
<evidence type="ECO:0000256" key="1">
    <source>
        <dbReference type="ARBA" id="ARBA00022679"/>
    </source>
</evidence>
<keyword evidence="2 7" id="KW-0418">Kinase</keyword>
<dbReference type="InterPro" id="IPR036890">
    <property type="entry name" value="HATPase_C_sf"/>
</dbReference>
<keyword evidence="4" id="KW-1133">Transmembrane helix</keyword>
<feature type="transmembrane region" description="Helical" evidence="4">
    <location>
        <begin position="76"/>
        <end position="94"/>
    </location>
</feature>
<dbReference type="RefSeq" id="WP_015747037.1">
    <property type="nucleotide sequence ID" value="NC_013235.1"/>
</dbReference>
<dbReference type="CDD" id="cd16917">
    <property type="entry name" value="HATPase_UhpB-NarQ-NarX-like"/>
    <property type="match status" value="1"/>
</dbReference>
<evidence type="ECO:0000256" key="2">
    <source>
        <dbReference type="ARBA" id="ARBA00022777"/>
    </source>
</evidence>
<dbReference type="InterPro" id="IPR003594">
    <property type="entry name" value="HATPase_dom"/>
</dbReference>
<keyword evidence="8" id="KW-1185">Reference proteome</keyword>
<gene>
    <name evidence="7" type="ordered locus">Namu_1744</name>
</gene>
<organism evidence="7 8">
    <name type="scientific">Nakamurella multipartita (strain ATCC 700099 / DSM 44233 / CIP 104796 / JCM 9543 / NBRC 105858 / Y-104)</name>
    <name type="common">Microsphaera multipartita</name>
    <dbReference type="NCBI Taxonomy" id="479431"/>
    <lineage>
        <taxon>Bacteria</taxon>
        <taxon>Bacillati</taxon>
        <taxon>Actinomycetota</taxon>
        <taxon>Actinomycetes</taxon>
        <taxon>Nakamurellales</taxon>
        <taxon>Nakamurellaceae</taxon>
        <taxon>Nakamurella</taxon>
    </lineage>
</organism>
<evidence type="ECO:0000256" key="4">
    <source>
        <dbReference type="SAM" id="Phobius"/>
    </source>
</evidence>
<dbReference type="EMBL" id="CP001737">
    <property type="protein sequence ID" value="ACV78134.1"/>
    <property type="molecule type" value="Genomic_DNA"/>
</dbReference>
<keyword evidence="3" id="KW-0902">Two-component regulatory system</keyword>
<name>C8XGF1_NAKMY</name>
<keyword evidence="4" id="KW-0472">Membrane</keyword>
<dbReference type="GO" id="GO:0046983">
    <property type="term" value="F:protein dimerization activity"/>
    <property type="evidence" value="ECO:0007669"/>
    <property type="project" value="InterPro"/>
</dbReference>
<feature type="transmembrane region" description="Helical" evidence="4">
    <location>
        <begin position="335"/>
        <end position="355"/>
    </location>
</feature>
<sequence length="723" mass="75898" precursor="true">MRLRSGSSILRVLAWVYAVGLVVWLTLGLLPVVVTGIGPAADAARSIAGSGGPLAGPAAELLAPAMPMTGLTGVTLLQYAFSALNLVLGVVLLVRCWDERVARLLAVGLLGTAATFNLPSHEAFRLIGSPWPISLLHFSFHIASGVCYLWAVMLFPDGRLPRRVGVSGRPLFAVALAVTVVVAAICWWSDFLLHPQFFVIFFGVLIPVAGVTMQTWRLREPVASAQDRRNARLLVGALLPALAVAALWAVAEALTLVGVGGVPVANLAAELPDLFPAVFAIVPVVLFVALVRYRIFGLDRLLSRVLVATVLLAATGLVYLAAVVTGGVLAADGPWWTVLVMAAAATALSWGWGLVRRQVNRIVFGQDLDPTAAMGTLISGLDLLSRADELDQVVDVVVRATRARRAQLFQARDGGWSRLAGRPPGGPADPDPTPGRCWPISYDGQPIGVLTIELGPGERLPGAQAALLADLADHAGLLLHNATLADHLQRQVRRLADRADQLRTIRRRMVRAQDRERFRLERNLHDGAQQTLVAAMIELRMAAGLAVPAGARTLTAIRESLRDAGRELHELAAGGLPAGLADGDLRRGLAVIARSAEQAGFAVTVSTDLPATGTGVGWSDAAVGIWFCCSEAVQNAIKHSGGQRISIRVSVQDGGIAGTVADDGRGMESAPGSFGGIRGLDDRVAALGGTITVRSAPDTGTTVHGFIPLGGDAGADRAVIGHA</sequence>
<dbReference type="STRING" id="479431.Namu_1744"/>
<dbReference type="SUPFAM" id="SSF55874">
    <property type="entry name" value="ATPase domain of HSP90 chaperone/DNA topoisomerase II/histidine kinase"/>
    <property type="match status" value="1"/>
</dbReference>
<keyword evidence="1" id="KW-0808">Transferase</keyword>
<feature type="transmembrane region" description="Helical" evidence="4">
    <location>
        <begin position="12"/>
        <end position="34"/>
    </location>
</feature>
<dbReference type="Proteomes" id="UP000002218">
    <property type="component" value="Chromosome"/>
</dbReference>
<dbReference type="Pfam" id="PF02518">
    <property type="entry name" value="HATPase_c"/>
    <property type="match status" value="1"/>
</dbReference>
<feature type="transmembrane region" description="Helical" evidence="4">
    <location>
        <begin position="171"/>
        <end position="190"/>
    </location>
</feature>
<dbReference type="HOGENOM" id="CLU_382564_0_0_11"/>
<dbReference type="Pfam" id="PF07730">
    <property type="entry name" value="HisKA_3"/>
    <property type="match status" value="1"/>
</dbReference>
<dbReference type="KEGG" id="nml:Namu_1744"/>
<reference evidence="8" key="1">
    <citation type="submission" date="2009-09" db="EMBL/GenBank/DDBJ databases">
        <title>The complete genome of Nakamurella multipartita DSM 44233.</title>
        <authorList>
            <consortium name="US DOE Joint Genome Institute (JGI-PGF)"/>
            <person name="Lucas S."/>
            <person name="Copeland A."/>
            <person name="Lapidus A."/>
            <person name="Glavina del Rio T."/>
            <person name="Dalin E."/>
            <person name="Tice H."/>
            <person name="Bruce D."/>
            <person name="Goodwin L."/>
            <person name="Pitluck S."/>
            <person name="Kyrpides N."/>
            <person name="Mavromatis K."/>
            <person name="Ivanova N."/>
            <person name="Ovchinnikova G."/>
            <person name="Sims D."/>
            <person name="Meincke L."/>
            <person name="Brettin T."/>
            <person name="Detter J.C."/>
            <person name="Han C."/>
            <person name="Larimer F."/>
            <person name="Land M."/>
            <person name="Hauser L."/>
            <person name="Markowitz V."/>
            <person name="Cheng J.-F."/>
            <person name="Hugenholtz P."/>
            <person name="Woyke T."/>
            <person name="Wu D."/>
            <person name="Klenk H.-P."/>
            <person name="Eisen J.A."/>
        </authorList>
    </citation>
    <scope>NUCLEOTIDE SEQUENCE [LARGE SCALE GENOMIC DNA]</scope>
    <source>
        <strain evidence="8">ATCC 700099 / DSM 44233 / CIP 104796 / JCM 9543 / NBRC 105858 / Y-104</strain>
    </source>
</reference>
<dbReference type="AlphaFoldDB" id="C8XGF1"/>
<accession>C8XGF1</accession>
<feature type="transmembrane region" description="Helical" evidence="4">
    <location>
        <begin position="131"/>
        <end position="151"/>
    </location>
</feature>
<feature type="transmembrane region" description="Helical" evidence="4">
    <location>
        <begin position="101"/>
        <end position="119"/>
    </location>
</feature>
<dbReference type="OrthoDB" id="5242012at2"/>
<evidence type="ECO:0000313" key="7">
    <source>
        <dbReference type="EMBL" id="ACV78134.1"/>
    </source>
</evidence>
<feature type="transmembrane region" description="Helical" evidence="4">
    <location>
        <begin position="305"/>
        <end position="329"/>
    </location>
</feature>
<dbReference type="GO" id="GO:0016020">
    <property type="term" value="C:membrane"/>
    <property type="evidence" value="ECO:0007669"/>
    <property type="project" value="InterPro"/>
</dbReference>
<dbReference type="PANTHER" id="PTHR24421">
    <property type="entry name" value="NITRATE/NITRITE SENSOR PROTEIN NARX-RELATED"/>
    <property type="match status" value="1"/>
</dbReference>
<keyword evidence="4" id="KW-0812">Transmembrane</keyword>
<dbReference type="eggNOG" id="COG4585">
    <property type="taxonomic scope" value="Bacteria"/>
</dbReference>
<protein>
    <submittedName>
        <fullName evidence="7">Putative signal transduction histidine kinase</fullName>
    </submittedName>
</protein>
<feature type="domain" description="Signal transduction histidine kinase subgroup 3 dimerisation and phosphoacceptor" evidence="6">
    <location>
        <begin position="516"/>
        <end position="573"/>
    </location>
</feature>
<dbReference type="SUPFAM" id="SSF55781">
    <property type="entry name" value="GAF domain-like"/>
    <property type="match status" value="1"/>
</dbReference>
<dbReference type="InterPro" id="IPR029016">
    <property type="entry name" value="GAF-like_dom_sf"/>
</dbReference>
<dbReference type="InterPro" id="IPR011712">
    <property type="entry name" value="Sig_transdc_His_kin_sub3_dim/P"/>
</dbReference>